<name>A0A663NBQ2_ATHCN</name>
<dbReference type="Pfam" id="PF00464">
    <property type="entry name" value="SHMT"/>
    <property type="match status" value="1"/>
</dbReference>
<dbReference type="OMA" id="SCFSSDW"/>
<dbReference type="GO" id="GO:0035999">
    <property type="term" value="P:tetrahydrofolate interconversion"/>
    <property type="evidence" value="ECO:0007669"/>
    <property type="project" value="UniProtKB-UniPathway"/>
</dbReference>
<dbReference type="PANTHER" id="PTHR11680">
    <property type="entry name" value="SERINE HYDROXYMETHYLTRANSFERASE"/>
    <property type="match status" value="1"/>
</dbReference>
<dbReference type="Ensembl" id="ENSACUT00000023915.1">
    <property type="protein sequence ID" value="ENSACUP00000022440.1"/>
    <property type="gene ID" value="ENSACUG00000014980.1"/>
</dbReference>
<reference evidence="4" key="2">
    <citation type="submission" date="2025-09" db="UniProtKB">
        <authorList>
            <consortium name="Ensembl"/>
        </authorList>
    </citation>
    <scope>IDENTIFICATION</scope>
</reference>
<dbReference type="UniPathway" id="UPA00193"/>
<dbReference type="AlphaFoldDB" id="A0A663NBQ2"/>
<dbReference type="PANTHER" id="PTHR11680:SF28">
    <property type="entry name" value="SERINE HYDROXYMETHYLTRANSFERASE, MITOCHONDRIAL"/>
    <property type="match status" value="1"/>
</dbReference>
<organism evidence="4 5">
    <name type="scientific">Athene cunicularia</name>
    <name type="common">Burrowing owl</name>
    <name type="synonym">Speotyto cunicularia</name>
    <dbReference type="NCBI Taxonomy" id="194338"/>
    <lineage>
        <taxon>Eukaryota</taxon>
        <taxon>Metazoa</taxon>
        <taxon>Chordata</taxon>
        <taxon>Craniata</taxon>
        <taxon>Vertebrata</taxon>
        <taxon>Euteleostomi</taxon>
        <taxon>Archelosauria</taxon>
        <taxon>Archosauria</taxon>
        <taxon>Dinosauria</taxon>
        <taxon>Saurischia</taxon>
        <taxon>Theropoda</taxon>
        <taxon>Coelurosauria</taxon>
        <taxon>Aves</taxon>
        <taxon>Neognathae</taxon>
        <taxon>Neoaves</taxon>
        <taxon>Telluraves</taxon>
        <taxon>Strigiformes</taxon>
        <taxon>Strigidae</taxon>
        <taxon>Athene</taxon>
    </lineage>
</organism>
<dbReference type="InterPro" id="IPR015424">
    <property type="entry name" value="PyrdxlP-dep_Trfase"/>
</dbReference>
<dbReference type="InterPro" id="IPR015421">
    <property type="entry name" value="PyrdxlP-dep_Trfase_major"/>
</dbReference>
<dbReference type="GO" id="GO:0005739">
    <property type="term" value="C:mitochondrion"/>
    <property type="evidence" value="ECO:0007669"/>
    <property type="project" value="TreeGrafter"/>
</dbReference>
<feature type="domain" description="Serine hydroxymethyltransferase-like" evidence="3">
    <location>
        <begin position="1"/>
        <end position="41"/>
    </location>
</feature>
<reference evidence="4" key="1">
    <citation type="submission" date="2025-08" db="UniProtKB">
        <authorList>
            <consortium name="Ensembl"/>
        </authorList>
    </citation>
    <scope>IDENTIFICATION</scope>
</reference>
<dbReference type="GO" id="GO:0030170">
    <property type="term" value="F:pyridoxal phosphate binding"/>
    <property type="evidence" value="ECO:0007669"/>
    <property type="project" value="TreeGrafter"/>
</dbReference>
<dbReference type="InterPro" id="IPR049943">
    <property type="entry name" value="Ser_HO-MeTrfase-like"/>
</dbReference>
<evidence type="ECO:0000259" key="3">
    <source>
        <dbReference type="Pfam" id="PF00464"/>
    </source>
</evidence>
<keyword evidence="5" id="KW-1185">Reference proteome</keyword>
<accession>A0A663NBQ2</accession>
<protein>
    <recommendedName>
        <fullName evidence="3">Serine hydroxymethyltransferase-like domain-containing protein</fullName>
    </recommendedName>
</protein>
<proteinExistence type="predicted"/>
<evidence type="ECO:0000256" key="1">
    <source>
        <dbReference type="ARBA" id="ARBA00001933"/>
    </source>
</evidence>
<dbReference type="SUPFAM" id="SSF53383">
    <property type="entry name" value="PLP-dependent transferases"/>
    <property type="match status" value="1"/>
</dbReference>
<dbReference type="GO" id="GO:0004372">
    <property type="term" value="F:glycine hydroxymethyltransferase activity"/>
    <property type="evidence" value="ECO:0007669"/>
    <property type="project" value="TreeGrafter"/>
</dbReference>
<evidence type="ECO:0000313" key="5">
    <source>
        <dbReference type="Proteomes" id="UP000472269"/>
    </source>
</evidence>
<dbReference type="Proteomes" id="UP000472269">
    <property type="component" value="Unplaced"/>
</dbReference>
<dbReference type="InterPro" id="IPR039429">
    <property type="entry name" value="SHMT-like_dom"/>
</dbReference>
<keyword evidence="2" id="KW-0663">Pyridoxal phosphate</keyword>
<evidence type="ECO:0000256" key="2">
    <source>
        <dbReference type="ARBA" id="ARBA00022898"/>
    </source>
</evidence>
<evidence type="ECO:0000313" key="4">
    <source>
        <dbReference type="Ensembl" id="ENSACUP00000022440.1"/>
    </source>
</evidence>
<comment type="cofactor">
    <cofactor evidence="1">
        <name>pyridoxal 5'-phosphate</name>
        <dbReference type="ChEBI" id="CHEBI:597326"/>
    </cofactor>
</comment>
<dbReference type="GO" id="GO:0019264">
    <property type="term" value="P:glycine biosynthetic process from serine"/>
    <property type="evidence" value="ECO:0007669"/>
    <property type="project" value="TreeGrafter"/>
</dbReference>
<dbReference type="Gene3D" id="3.40.640.10">
    <property type="entry name" value="Type I PLP-dependent aspartate aminotransferase-like (Major domain)"/>
    <property type="match status" value="1"/>
</dbReference>
<sequence length="55" mass="5953">MGLDLPDGGHLTHGYMSDVKRISATSIFFESMPYKLDVSRGLSVCPSPAASHRTD</sequence>